<evidence type="ECO:0000313" key="3">
    <source>
        <dbReference type="EMBL" id="PIL21460.1"/>
    </source>
</evidence>
<feature type="domain" description="HTH cro/C1-type" evidence="2">
    <location>
        <begin position="37"/>
        <end position="91"/>
    </location>
</feature>
<keyword evidence="1" id="KW-0238">DNA-binding</keyword>
<organism evidence="3 4">
    <name type="scientific">Puniceibacterium antarcticum</name>
    <dbReference type="NCBI Taxonomy" id="1206336"/>
    <lineage>
        <taxon>Bacteria</taxon>
        <taxon>Pseudomonadati</taxon>
        <taxon>Pseudomonadota</taxon>
        <taxon>Alphaproteobacteria</taxon>
        <taxon>Rhodobacterales</taxon>
        <taxon>Paracoccaceae</taxon>
        <taxon>Puniceibacterium</taxon>
    </lineage>
</organism>
<dbReference type="OrthoDB" id="9803379at2"/>
<evidence type="ECO:0000259" key="2">
    <source>
        <dbReference type="PROSITE" id="PS50943"/>
    </source>
</evidence>
<dbReference type="GO" id="GO:0003677">
    <property type="term" value="F:DNA binding"/>
    <property type="evidence" value="ECO:0007669"/>
    <property type="project" value="UniProtKB-KW"/>
</dbReference>
<reference evidence="3 4" key="1">
    <citation type="submission" date="2013-09" db="EMBL/GenBank/DDBJ databases">
        <title>Genome sequencing of Phaeobacter antarcticus sp. nov. SM1211.</title>
        <authorList>
            <person name="Zhang X.-Y."/>
            <person name="Liu C."/>
            <person name="Chen X.-L."/>
            <person name="Xie B.-B."/>
            <person name="Qin Q.-L."/>
            <person name="Rong J.-C."/>
            <person name="Zhang Y.-Z."/>
        </authorList>
    </citation>
    <scope>NUCLEOTIDE SEQUENCE [LARGE SCALE GENOMIC DNA]</scope>
    <source>
        <strain evidence="3 4">SM1211</strain>
    </source>
</reference>
<comment type="caution">
    <text evidence="3">The sequence shown here is derived from an EMBL/GenBank/DDBJ whole genome shotgun (WGS) entry which is preliminary data.</text>
</comment>
<dbReference type="CDD" id="cd00093">
    <property type="entry name" value="HTH_XRE"/>
    <property type="match status" value="1"/>
</dbReference>
<dbReference type="Proteomes" id="UP000231259">
    <property type="component" value="Unassembled WGS sequence"/>
</dbReference>
<dbReference type="InterPro" id="IPR050807">
    <property type="entry name" value="TransReg_Diox_bact_type"/>
</dbReference>
<dbReference type="GO" id="GO:0003700">
    <property type="term" value="F:DNA-binding transcription factor activity"/>
    <property type="evidence" value="ECO:0007669"/>
    <property type="project" value="TreeGrafter"/>
</dbReference>
<dbReference type="Gene3D" id="1.10.260.40">
    <property type="entry name" value="lambda repressor-like DNA-binding domains"/>
    <property type="match status" value="1"/>
</dbReference>
<dbReference type="EMBL" id="AWWI01000037">
    <property type="protein sequence ID" value="PIL21460.1"/>
    <property type="molecule type" value="Genomic_DNA"/>
</dbReference>
<evidence type="ECO:0000256" key="1">
    <source>
        <dbReference type="ARBA" id="ARBA00023125"/>
    </source>
</evidence>
<dbReference type="InterPro" id="IPR010982">
    <property type="entry name" value="Lambda_DNA-bd_dom_sf"/>
</dbReference>
<dbReference type="PANTHER" id="PTHR46797:SF1">
    <property type="entry name" value="METHYLPHOSPHONATE SYNTHASE"/>
    <property type="match status" value="1"/>
</dbReference>
<proteinExistence type="predicted"/>
<dbReference type="GO" id="GO:0005829">
    <property type="term" value="C:cytosol"/>
    <property type="evidence" value="ECO:0007669"/>
    <property type="project" value="TreeGrafter"/>
</dbReference>
<protein>
    <recommendedName>
        <fullName evidence="2">HTH cro/C1-type domain-containing protein</fullName>
    </recommendedName>
</protein>
<name>A0A2G8RIT6_9RHOB</name>
<dbReference type="InterPro" id="IPR001387">
    <property type="entry name" value="Cro/C1-type_HTH"/>
</dbReference>
<dbReference type="RefSeq" id="WP_099909765.1">
    <property type="nucleotide sequence ID" value="NZ_AWWI01000037.1"/>
</dbReference>
<dbReference type="Pfam" id="PF01381">
    <property type="entry name" value="HTH_3"/>
    <property type="match status" value="1"/>
</dbReference>
<dbReference type="SMART" id="SM00530">
    <property type="entry name" value="HTH_XRE"/>
    <property type="match status" value="1"/>
</dbReference>
<accession>A0A2G8RIT6</accession>
<keyword evidence="4" id="KW-1185">Reference proteome</keyword>
<sequence>MTHQFSIYEQNVKHSVRYLRRDTSDASRYFPSMELRMRQIRKSRGWTVEHLASLAGMSKSHLSEIERGVKPFNAHTLAKIASALGVEPVDLIEKKSVNSDVFTLINAFDGLSQEDRASVIRHALALGEDKK</sequence>
<dbReference type="PROSITE" id="PS50943">
    <property type="entry name" value="HTH_CROC1"/>
    <property type="match status" value="1"/>
</dbReference>
<dbReference type="AlphaFoldDB" id="A0A2G8RIT6"/>
<dbReference type="SUPFAM" id="SSF47413">
    <property type="entry name" value="lambda repressor-like DNA-binding domains"/>
    <property type="match status" value="1"/>
</dbReference>
<evidence type="ECO:0000313" key="4">
    <source>
        <dbReference type="Proteomes" id="UP000231259"/>
    </source>
</evidence>
<gene>
    <name evidence="3" type="ORF">P775_04255</name>
</gene>
<dbReference type="PANTHER" id="PTHR46797">
    <property type="entry name" value="HTH-TYPE TRANSCRIPTIONAL REGULATOR"/>
    <property type="match status" value="1"/>
</dbReference>